<comment type="caution">
    <text evidence="1">The sequence shown here is derived from an EMBL/GenBank/DDBJ whole genome shotgun (WGS) entry which is preliminary data.</text>
</comment>
<evidence type="ECO:0000313" key="2">
    <source>
        <dbReference type="Proteomes" id="UP001215180"/>
    </source>
</evidence>
<organism evidence="1 2">
    <name type="scientific">Enterobacter cloacae</name>
    <dbReference type="NCBI Taxonomy" id="550"/>
    <lineage>
        <taxon>Bacteria</taxon>
        <taxon>Pseudomonadati</taxon>
        <taxon>Pseudomonadota</taxon>
        <taxon>Gammaproteobacteria</taxon>
        <taxon>Enterobacterales</taxon>
        <taxon>Enterobacteriaceae</taxon>
        <taxon>Enterobacter</taxon>
        <taxon>Enterobacter cloacae complex</taxon>
    </lineage>
</organism>
<protein>
    <submittedName>
        <fullName evidence="1">DedA family protein</fullName>
    </submittedName>
</protein>
<gene>
    <name evidence="1" type="ORF">P3S46_01980</name>
</gene>
<dbReference type="EMBL" id="JARJGR010000283">
    <property type="protein sequence ID" value="MDF3635987.1"/>
    <property type="molecule type" value="Genomic_DNA"/>
</dbReference>
<reference evidence="1" key="1">
    <citation type="submission" date="2023-03" db="EMBL/GenBank/DDBJ databases">
        <title>A Study on Prevalence and Characterization of Enterobacter cloacae strains in China.</title>
        <authorList>
            <person name="Zheng Z."/>
        </authorList>
    </citation>
    <scope>NUCLEOTIDE SEQUENCE</scope>
    <source>
        <strain evidence="1">EC77</strain>
    </source>
</reference>
<dbReference type="Proteomes" id="UP001215180">
    <property type="component" value="Unassembled WGS sequence"/>
</dbReference>
<accession>A0AAW6NIP0</accession>
<sequence>MSDALSLASLFASSFLSSTLLPGNSEVVVGGM</sequence>
<proteinExistence type="predicted"/>
<evidence type="ECO:0000313" key="1">
    <source>
        <dbReference type="EMBL" id="MDF3635987.1"/>
    </source>
</evidence>
<name>A0AAW6NIP0_ENTCL</name>
<feature type="non-terminal residue" evidence="1">
    <location>
        <position position="32"/>
    </location>
</feature>
<dbReference type="AlphaFoldDB" id="A0AAW6NIP0"/>